<gene>
    <name evidence="1" type="ORF">Salat_2883400</name>
</gene>
<reference evidence="1" key="2">
    <citation type="journal article" date="2024" name="Plant">
        <title>Genomic evolution and insights into agronomic trait innovations of Sesamum species.</title>
        <authorList>
            <person name="Miao H."/>
            <person name="Wang L."/>
            <person name="Qu L."/>
            <person name="Liu H."/>
            <person name="Sun Y."/>
            <person name="Le M."/>
            <person name="Wang Q."/>
            <person name="Wei S."/>
            <person name="Zheng Y."/>
            <person name="Lin W."/>
            <person name="Duan Y."/>
            <person name="Cao H."/>
            <person name="Xiong S."/>
            <person name="Wang X."/>
            <person name="Wei L."/>
            <person name="Li C."/>
            <person name="Ma Q."/>
            <person name="Ju M."/>
            <person name="Zhao R."/>
            <person name="Li G."/>
            <person name="Mu C."/>
            <person name="Tian Q."/>
            <person name="Mei H."/>
            <person name="Zhang T."/>
            <person name="Gao T."/>
            <person name="Zhang H."/>
        </authorList>
    </citation>
    <scope>NUCLEOTIDE SEQUENCE</scope>
    <source>
        <strain evidence="1">3651</strain>
    </source>
</reference>
<dbReference type="EMBL" id="JACGWO010000013">
    <property type="protein sequence ID" value="KAK4412365.1"/>
    <property type="molecule type" value="Genomic_DNA"/>
</dbReference>
<dbReference type="AlphaFoldDB" id="A0AAE1XI34"/>
<protein>
    <submittedName>
        <fullName evidence="1">Uncharacterized protein</fullName>
    </submittedName>
</protein>
<name>A0AAE1XI34_9LAMI</name>
<organism evidence="1 2">
    <name type="scientific">Sesamum alatum</name>
    <dbReference type="NCBI Taxonomy" id="300844"/>
    <lineage>
        <taxon>Eukaryota</taxon>
        <taxon>Viridiplantae</taxon>
        <taxon>Streptophyta</taxon>
        <taxon>Embryophyta</taxon>
        <taxon>Tracheophyta</taxon>
        <taxon>Spermatophyta</taxon>
        <taxon>Magnoliopsida</taxon>
        <taxon>eudicotyledons</taxon>
        <taxon>Gunneridae</taxon>
        <taxon>Pentapetalae</taxon>
        <taxon>asterids</taxon>
        <taxon>lamiids</taxon>
        <taxon>Lamiales</taxon>
        <taxon>Pedaliaceae</taxon>
        <taxon>Sesamum</taxon>
    </lineage>
</organism>
<comment type="caution">
    <text evidence="1">The sequence shown here is derived from an EMBL/GenBank/DDBJ whole genome shotgun (WGS) entry which is preliminary data.</text>
</comment>
<proteinExistence type="predicted"/>
<accession>A0AAE1XI34</accession>
<reference evidence="1" key="1">
    <citation type="submission" date="2020-06" db="EMBL/GenBank/DDBJ databases">
        <authorList>
            <person name="Li T."/>
            <person name="Hu X."/>
            <person name="Zhang T."/>
            <person name="Song X."/>
            <person name="Zhang H."/>
            <person name="Dai N."/>
            <person name="Sheng W."/>
            <person name="Hou X."/>
            <person name="Wei L."/>
        </authorList>
    </citation>
    <scope>NUCLEOTIDE SEQUENCE</scope>
    <source>
        <strain evidence="1">3651</strain>
        <tissue evidence="1">Leaf</tissue>
    </source>
</reference>
<evidence type="ECO:0000313" key="1">
    <source>
        <dbReference type="EMBL" id="KAK4412365.1"/>
    </source>
</evidence>
<sequence length="156" mass="18186">MGYLPRIYSKTQSPRNFAKGLFSPKVITSNFAIRAICPVFRQKAITSNFAIRAVCPVFRQKAISLNFAIRAICPVFGRKTNVSYLFEGYRLEISLKDHFAASHYYLGFLSEKEHRLEVGQENIPYFRQKDYSTYDKKQFVAKSYLRPSILIRRKII</sequence>
<keyword evidence="2" id="KW-1185">Reference proteome</keyword>
<dbReference type="Proteomes" id="UP001293254">
    <property type="component" value="Unassembled WGS sequence"/>
</dbReference>
<evidence type="ECO:0000313" key="2">
    <source>
        <dbReference type="Proteomes" id="UP001293254"/>
    </source>
</evidence>